<evidence type="ECO:0000313" key="6">
    <source>
        <dbReference type="Proteomes" id="UP001210925"/>
    </source>
</evidence>
<name>A0AAD5U9Z6_9FUNG</name>
<evidence type="ECO:0000313" key="5">
    <source>
        <dbReference type="EMBL" id="KAJ3252158.1"/>
    </source>
</evidence>
<keyword evidence="3" id="KW-1133">Transmembrane helix</keyword>
<dbReference type="SMART" id="SM00326">
    <property type="entry name" value="SH3"/>
    <property type="match status" value="1"/>
</dbReference>
<keyword evidence="3" id="KW-0472">Membrane</keyword>
<protein>
    <recommendedName>
        <fullName evidence="4">SH3 domain-containing protein</fullName>
    </recommendedName>
</protein>
<feature type="transmembrane region" description="Helical" evidence="3">
    <location>
        <begin position="229"/>
        <end position="251"/>
    </location>
</feature>
<keyword evidence="3" id="KW-0812">Transmembrane</keyword>
<dbReference type="InterPro" id="IPR036028">
    <property type="entry name" value="SH3-like_dom_sf"/>
</dbReference>
<evidence type="ECO:0000256" key="3">
    <source>
        <dbReference type="SAM" id="Phobius"/>
    </source>
</evidence>
<comment type="caution">
    <text evidence="5">The sequence shown here is derived from an EMBL/GenBank/DDBJ whole genome shotgun (WGS) entry which is preliminary data.</text>
</comment>
<evidence type="ECO:0000256" key="1">
    <source>
        <dbReference type="ARBA" id="ARBA00022443"/>
    </source>
</evidence>
<gene>
    <name evidence="5" type="ORF">HK103_001811</name>
</gene>
<evidence type="ECO:0000259" key="4">
    <source>
        <dbReference type="PROSITE" id="PS50002"/>
    </source>
</evidence>
<accession>A0AAD5U9Z6</accession>
<keyword evidence="6" id="KW-1185">Reference proteome</keyword>
<dbReference type="Proteomes" id="UP001210925">
    <property type="component" value="Unassembled WGS sequence"/>
</dbReference>
<feature type="domain" description="SH3" evidence="4">
    <location>
        <begin position="279"/>
        <end position="340"/>
    </location>
</feature>
<evidence type="ECO:0000256" key="2">
    <source>
        <dbReference type="PROSITE-ProRule" id="PRU00192"/>
    </source>
</evidence>
<organism evidence="5 6">
    <name type="scientific">Boothiomyces macroporosus</name>
    <dbReference type="NCBI Taxonomy" id="261099"/>
    <lineage>
        <taxon>Eukaryota</taxon>
        <taxon>Fungi</taxon>
        <taxon>Fungi incertae sedis</taxon>
        <taxon>Chytridiomycota</taxon>
        <taxon>Chytridiomycota incertae sedis</taxon>
        <taxon>Chytridiomycetes</taxon>
        <taxon>Rhizophydiales</taxon>
        <taxon>Terramycetaceae</taxon>
        <taxon>Boothiomyces</taxon>
    </lineage>
</organism>
<dbReference type="SUPFAM" id="SSF50044">
    <property type="entry name" value="SH3-domain"/>
    <property type="match status" value="1"/>
</dbReference>
<dbReference type="EMBL" id="JADGKB010000152">
    <property type="protein sequence ID" value="KAJ3252158.1"/>
    <property type="molecule type" value="Genomic_DNA"/>
</dbReference>
<dbReference type="InterPro" id="IPR001452">
    <property type="entry name" value="SH3_domain"/>
</dbReference>
<dbReference type="PROSITE" id="PS50002">
    <property type="entry name" value="SH3"/>
    <property type="match status" value="1"/>
</dbReference>
<proteinExistence type="predicted"/>
<dbReference type="Gene3D" id="2.30.30.40">
    <property type="entry name" value="SH3 Domains"/>
    <property type="match status" value="1"/>
</dbReference>
<keyword evidence="1 2" id="KW-0728">SH3 domain</keyword>
<reference evidence="5" key="1">
    <citation type="submission" date="2020-05" db="EMBL/GenBank/DDBJ databases">
        <title>Phylogenomic resolution of chytrid fungi.</title>
        <authorList>
            <person name="Stajich J.E."/>
            <person name="Amses K."/>
            <person name="Simmons R."/>
            <person name="Seto K."/>
            <person name="Myers J."/>
            <person name="Bonds A."/>
            <person name="Quandt C.A."/>
            <person name="Barry K."/>
            <person name="Liu P."/>
            <person name="Grigoriev I."/>
            <person name="Longcore J.E."/>
            <person name="James T.Y."/>
        </authorList>
    </citation>
    <scope>NUCLEOTIDE SEQUENCE</scope>
    <source>
        <strain evidence="5">PLAUS21</strain>
    </source>
</reference>
<dbReference type="AlphaFoldDB" id="A0AAD5U9Z6"/>
<sequence length="401" mass="42019">MPHFNLYSDVKTFDAYVLGSSVFNMNSAVCPKWPVVGTQPVSYATSFACGYAMFNSYQPCNSGLPPPPALCQDTVNTALGYLQNTVFPEKGCSLTQFNMPNYFQSYSTFQAGAPSSGCIRAFGPDAKAPCGFTGANAQTLATAYCNEQKNAPLCCNPNSPLTIQANAATVASSAPTAAPAAGSDNAASGNSTGVTGAGVNGAAVVTPQASATSSAQTSTAASSSVLSPLVIGGAAFGLALIAVFGAMLFIASRKKSSTAPKSSKAASVPAAAPIGGGEPEEETLECVFEYQANLFDELTLEVGDHVVIREKFDDGWGIGFNLNSQKEGTFPLACVGPIGSYDPNRMTMATDSQYATDSMYQQYPNQPRYEEGRPESMYSKRTSSIYGANQHQQGYPNYQNY</sequence>